<dbReference type="RefSeq" id="WP_088215084.1">
    <property type="nucleotide sequence ID" value="NZ_NIPW01000011.1"/>
</dbReference>
<organism evidence="1 2">
    <name type="scientific">Haematobacter genomosp. 1</name>
    <dbReference type="NCBI Taxonomy" id="366618"/>
    <lineage>
        <taxon>Bacteria</taxon>
        <taxon>Pseudomonadati</taxon>
        <taxon>Pseudomonadota</taxon>
        <taxon>Alphaproteobacteria</taxon>
        <taxon>Rhodobacterales</taxon>
        <taxon>Paracoccaceae</taxon>
        <taxon>Haematobacter</taxon>
    </lineage>
</organism>
<evidence type="ECO:0000313" key="1">
    <source>
        <dbReference type="EMBL" id="OWJ78425.1"/>
    </source>
</evidence>
<proteinExistence type="predicted"/>
<evidence type="ECO:0008006" key="3">
    <source>
        <dbReference type="Google" id="ProtNLM"/>
    </source>
</evidence>
<dbReference type="Pfam" id="PF08875">
    <property type="entry name" value="DUF1833"/>
    <property type="match status" value="1"/>
</dbReference>
<dbReference type="EMBL" id="NIPW01000011">
    <property type="protein sequence ID" value="OWJ78425.1"/>
    <property type="molecule type" value="Genomic_DNA"/>
</dbReference>
<gene>
    <name evidence="1" type="ORF">CDV49_08290</name>
</gene>
<dbReference type="Proteomes" id="UP000196878">
    <property type="component" value="Unassembled WGS sequence"/>
</dbReference>
<name>A0A212ACE3_9RHOB</name>
<comment type="caution">
    <text evidence="1">The sequence shown here is derived from an EMBL/GenBank/DDBJ whole genome shotgun (WGS) entry which is preliminary data.</text>
</comment>
<dbReference type="InterPro" id="IPR014974">
    <property type="entry name" value="DUF1833"/>
</dbReference>
<dbReference type="OrthoDB" id="7691601at2"/>
<evidence type="ECO:0000313" key="2">
    <source>
        <dbReference type="Proteomes" id="UP000196878"/>
    </source>
</evidence>
<protein>
    <recommendedName>
        <fullName evidence="3">DUF1833 domain-containing protein</fullName>
    </recommendedName>
</protein>
<reference evidence="1 2" key="1">
    <citation type="submission" date="2016-12" db="EMBL/GenBank/DDBJ databases">
        <title>Comparison of Traditional DNA-DNA Hybridization with In Silico Genomic Analysis.</title>
        <authorList>
            <person name="Nicholson A.C."/>
            <person name="Humrighouse B.W."/>
            <person name="Graziano J."/>
            <person name="Lasker B."/>
            <person name="Whitney A.M."/>
            <person name="Mcquiston J.R."/>
        </authorList>
    </citation>
    <scope>NUCLEOTIDE SEQUENCE [LARGE SCALE GENOMIC DNA]</scope>
    <source>
        <strain evidence="1 2">H2240</strain>
    </source>
</reference>
<sequence>MSERDIPAATRASLEDAASPDALLAFLLVEHPALAEPIRLVCDPLDYLYQGEKWTGIVFGYTILDDAEEAVAAAEITLPNVDRRIGQALREITGEARLTLSLLSTADFDLSVVPREPVGTPGVIHHMPGYVLKSVTGDAVQVTGQVGLHDYSQEPWPCVSATQARLPGLYR</sequence>
<accession>A0A212ACE3</accession>
<keyword evidence="2" id="KW-1185">Reference proteome</keyword>
<dbReference type="AlphaFoldDB" id="A0A212ACE3"/>